<gene>
    <name evidence="3" type="ORF">SAMN02910350_01261</name>
</gene>
<evidence type="ECO:0000313" key="3">
    <source>
        <dbReference type="EMBL" id="SCZ78430.1"/>
    </source>
</evidence>
<evidence type="ECO:0000256" key="2">
    <source>
        <dbReference type="SAM" id="Phobius"/>
    </source>
</evidence>
<reference evidence="3 4" key="1">
    <citation type="submission" date="2016-10" db="EMBL/GenBank/DDBJ databases">
        <authorList>
            <person name="de Groot N.N."/>
        </authorList>
    </citation>
    <scope>NUCLEOTIDE SEQUENCE [LARGE SCALE GENOMIC DNA]</scope>
    <source>
        <strain evidence="3 4">DSM 10317</strain>
    </source>
</reference>
<dbReference type="AlphaFoldDB" id="A0A1G5RXF5"/>
<keyword evidence="2" id="KW-0472">Membrane</keyword>
<evidence type="ECO:0000313" key="4">
    <source>
        <dbReference type="Proteomes" id="UP000199428"/>
    </source>
</evidence>
<name>A0A1G5RXF5_PSEXY</name>
<accession>A0A1G5RXF5</accession>
<keyword evidence="1" id="KW-0175">Coiled coil</keyword>
<protein>
    <recommendedName>
        <fullName evidence="5">DUF2802 domain-containing protein</fullName>
    </recommendedName>
</protein>
<evidence type="ECO:0000256" key="1">
    <source>
        <dbReference type="SAM" id="Coils"/>
    </source>
</evidence>
<feature type="transmembrane region" description="Helical" evidence="2">
    <location>
        <begin position="6"/>
        <end position="23"/>
    </location>
</feature>
<dbReference type="EMBL" id="FMWK01000005">
    <property type="protein sequence ID" value="SCZ78430.1"/>
    <property type="molecule type" value="Genomic_DNA"/>
</dbReference>
<keyword evidence="2" id="KW-0812">Transmembrane</keyword>
<evidence type="ECO:0008006" key="5">
    <source>
        <dbReference type="Google" id="ProtNLM"/>
    </source>
</evidence>
<proteinExistence type="predicted"/>
<organism evidence="3 4">
    <name type="scientific">Pseudobutyrivibrio xylanivorans</name>
    <dbReference type="NCBI Taxonomy" id="185007"/>
    <lineage>
        <taxon>Bacteria</taxon>
        <taxon>Bacillati</taxon>
        <taxon>Bacillota</taxon>
        <taxon>Clostridia</taxon>
        <taxon>Lachnospirales</taxon>
        <taxon>Lachnospiraceae</taxon>
        <taxon>Pseudobutyrivibrio</taxon>
    </lineage>
</organism>
<feature type="coiled-coil region" evidence="1">
    <location>
        <begin position="112"/>
        <end position="181"/>
    </location>
</feature>
<sequence>MTILEIVLLIIGLGLCIGSFFVSERLSEKDRENLTKLTKEQIEEIIKDKMADARVETEDKLSATIDSAMEELDRRTDKETNEKILEISQYSDTVLESVDKSHKEVTFMYSMLNDKHQAMVEMTKKLSELQDTLVALDASVARKLDMLKDKELEIEEEKKKLAEEREALIAEKDKKEEENKTISFTEALAQKFSEENQPIKANDNMQILAMADEGMSDVEIAKTLGRGLGEVKFVIGLYQEGR</sequence>
<dbReference type="InterPro" id="IPR046118">
    <property type="entry name" value="DUF6115"/>
</dbReference>
<dbReference type="Pfam" id="PF19610">
    <property type="entry name" value="DUF6115"/>
    <property type="match status" value="2"/>
</dbReference>
<dbReference type="Proteomes" id="UP000199428">
    <property type="component" value="Unassembled WGS sequence"/>
</dbReference>
<keyword evidence="2" id="KW-1133">Transmembrane helix</keyword>